<dbReference type="EMBL" id="LRGB01007499">
    <property type="protein sequence ID" value="KZS01150.1"/>
    <property type="molecule type" value="Genomic_DNA"/>
</dbReference>
<dbReference type="AlphaFoldDB" id="A0A164IDT1"/>
<evidence type="ECO:0000313" key="2">
    <source>
        <dbReference type="Proteomes" id="UP000076858"/>
    </source>
</evidence>
<organism evidence="1 2">
    <name type="scientific">Daphnia magna</name>
    <dbReference type="NCBI Taxonomy" id="35525"/>
    <lineage>
        <taxon>Eukaryota</taxon>
        <taxon>Metazoa</taxon>
        <taxon>Ecdysozoa</taxon>
        <taxon>Arthropoda</taxon>
        <taxon>Crustacea</taxon>
        <taxon>Branchiopoda</taxon>
        <taxon>Diplostraca</taxon>
        <taxon>Cladocera</taxon>
        <taxon>Anomopoda</taxon>
        <taxon>Daphniidae</taxon>
        <taxon>Daphnia</taxon>
    </lineage>
</organism>
<accession>A0A164IDT1</accession>
<comment type="caution">
    <text evidence="1">The sequence shown here is derived from an EMBL/GenBank/DDBJ whole genome shotgun (WGS) entry which is preliminary data.</text>
</comment>
<reference evidence="1 2" key="1">
    <citation type="submission" date="2016-03" db="EMBL/GenBank/DDBJ databases">
        <title>EvidentialGene: Evidence-directed Construction of Genes on Genomes.</title>
        <authorList>
            <person name="Gilbert D.G."/>
            <person name="Choi J.-H."/>
            <person name="Mockaitis K."/>
            <person name="Colbourne J."/>
            <person name="Pfrender M."/>
        </authorList>
    </citation>
    <scope>NUCLEOTIDE SEQUENCE [LARGE SCALE GENOMIC DNA]</scope>
    <source>
        <strain evidence="1 2">Xinb3</strain>
        <tissue evidence="1">Complete organism</tissue>
    </source>
</reference>
<name>A0A164IDT1_9CRUS</name>
<protein>
    <submittedName>
        <fullName evidence="1">Uncharacterized protein</fullName>
    </submittedName>
</protein>
<proteinExistence type="predicted"/>
<sequence length="195" mass="22271">MMDSQIQSSGSKQNKFHIVNLDVDVVILNKKVKQVQLAVVPDIWVSDGICYYPNSKNSLPYVMRRSPVGKNWKTYPSTIKSTIDTYTEARIKLAGINSDIETTDSQHDACAAVNEEGRSKRKKRKPTRQLSADESAEIQIVVILIWKSVTMKMFNLLSQLAYVLKKINLPHVIYPHNLLRHLIDRSLLFLLLSMM</sequence>
<dbReference type="OrthoDB" id="6338608at2759"/>
<gene>
    <name evidence="1" type="ORF">APZ42_002274</name>
</gene>
<dbReference type="Proteomes" id="UP000076858">
    <property type="component" value="Unassembled WGS sequence"/>
</dbReference>
<keyword evidence="2" id="KW-1185">Reference proteome</keyword>
<evidence type="ECO:0000313" key="1">
    <source>
        <dbReference type="EMBL" id="KZS01150.1"/>
    </source>
</evidence>